<dbReference type="Proteomes" id="UP000001064">
    <property type="component" value="Unassembled WGS sequence"/>
</dbReference>
<dbReference type="GeneID" id="10503567"/>
<evidence type="ECO:0000313" key="2">
    <source>
        <dbReference type="EMBL" id="EGC40383.1"/>
    </source>
</evidence>
<protein>
    <submittedName>
        <fullName evidence="2">Uncharacterized protein</fullName>
    </submittedName>
</protein>
<dbReference type="KEGG" id="dpp:DICPUDRAFT_146743"/>
<evidence type="ECO:0000313" key="3">
    <source>
        <dbReference type="Proteomes" id="UP000001064"/>
    </source>
</evidence>
<dbReference type="OMA" id="KPCQSIN"/>
<proteinExistence type="predicted"/>
<dbReference type="FunCoup" id="F0Z6M2">
    <property type="interactions" value="95"/>
</dbReference>
<dbReference type="AlphaFoldDB" id="F0Z6M2"/>
<accession>F0Z6M2</accession>
<feature type="chain" id="PRO_5003264936" evidence="1">
    <location>
        <begin position="20"/>
        <end position="328"/>
    </location>
</feature>
<dbReference type="VEuPathDB" id="AmoebaDB:DICPUDRAFT_146743"/>
<feature type="signal peptide" evidence="1">
    <location>
        <begin position="1"/>
        <end position="19"/>
    </location>
</feature>
<dbReference type="STRING" id="5786.F0Z6M2"/>
<dbReference type="RefSeq" id="XP_003283134.1">
    <property type="nucleotide sequence ID" value="XM_003283086.1"/>
</dbReference>
<name>F0Z6M2_DICPU</name>
<evidence type="ECO:0000256" key="1">
    <source>
        <dbReference type="SAM" id="SignalP"/>
    </source>
</evidence>
<reference evidence="3" key="1">
    <citation type="journal article" date="2011" name="Genome Biol.">
        <title>Comparative genomics of the social amoebae Dictyostelium discoideum and Dictyostelium purpureum.</title>
        <authorList>
            <consortium name="US DOE Joint Genome Institute (JGI-PGF)"/>
            <person name="Sucgang R."/>
            <person name="Kuo A."/>
            <person name="Tian X."/>
            <person name="Salerno W."/>
            <person name="Parikh A."/>
            <person name="Feasley C.L."/>
            <person name="Dalin E."/>
            <person name="Tu H."/>
            <person name="Huang E."/>
            <person name="Barry K."/>
            <person name="Lindquist E."/>
            <person name="Shapiro H."/>
            <person name="Bruce D."/>
            <person name="Schmutz J."/>
            <person name="Salamov A."/>
            <person name="Fey P."/>
            <person name="Gaudet P."/>
            <person name="Anjard C."/>
            <person name="Babu M.M."/>
            <person name="Basu S."/>
            <person name="Bushmanova Y."/>
            <person name="van der Wel H."/>
            <person name="Katoh-Kurasawa M."/>
            <person name="Dinh C."/>
            <person name="Coutinho P.M."/>
            <person name="Saito T."/>
            <person name="Elias M."/>
            <person name="Schaap P."/>
            <person name="Kay R.R."/>
            <person name="Henrissat B."/>
            <person name="Eichinger L."/>
            <person name="Rivero F."/>
            <person name="Putnam N.H."/>
            <person name="West C.M."/>
            <person name="Loomis W.F."/>
            <person name="Chisholm R.L."/>
            <person name="Shaulsky G."/>
            <person name="Strassmann J.E."/>
            <person name="Queller D.C."/>
            <person name="Kuspa A."/>
            <person name="Grigoriev I.V."/>
        </authorList>
    </citation>
    <scope>NUCLEOTIDE SEQUENCE [LARGE SCALE GENOMIC DNA]</scope>
    <source>
        <strain evidence="3">QSDP1</strain>
    </source>
</reference>
<sequence>MKFIIVLLSIFSYIAFTNSQIFNGENTQFGVVSSISNPFKPENLTLDSNIRSYSRYDWSYMRINIRSNLTKFLGQVDIHPRVDEFTTFRVPNTQSLIFKDLRDPNKDYSESSDDIITGSKDRDIYFPGWQIWAELVARKTIVTYTTQPVTVPCEVDGVRSDAKECQAEGSEEPPVSYTTNVLSNSTETIPLTLPPKNIIDINSRTFVNYFVIVVQLDKGRIIDAVWDGDRLPEICKSCDSCIDGQCGVNYDDMQCDPTEDQPLNNGCQLKIMVAWAGRDKNNKPCQSINKIPSNFQKYSSTSIKKVGTGLVSDFFYKINENNNNPNMA</sequence>
<dbReference type="EMBL" id="GL870943">
    <property type="protein sequence ID" value="EGC40383.1"/>
    <property type="molecule type" value="Genomic_DNA"/>
</dbReference>
<keyword evidence="1" id="KW-0732">Signal</keyword>
<dbReference type="InParanoid" id="F0Z6M2"/>
<keyword evidence="3" id="KW-1185">Reference proteome</keyword>
<gene>
    <name evidence="2" type="ORF">DICPUDRAFT_146743</name>
</gene>
<organism evidence="2 3">
    <name type="scientific">Dictyostelium purpureum</name>
    <name type="common">Slime mold</name>
    <dbReference type="NCBI Taxonomy" id="5786"/>
    <lineage>
        <taxon>Eukaryota</taxon>
        <taxon>Amoebozoa</taxon>
        <taxon>Evosea</taxon>
        <taxon>Eumycetozoa</taxon>
        <taxon>Dictyostelia</taxon>
        <taxon>Dictyosteliales</taxon>
        <taxon>Dictyosteliaceae</taxon>
        <taxon>Dictyostelium</taxon>
    </lineage>
</organism>
<dbReference type="eggNOG" id="ENOG502R1D1">
    <property type="taxonomic scope" value="Eukaryota"/>
</dbReference>
<dbReference type="OrthoDB" id="18561at2759"/>